<dbReference type="InterPro" id="IPR036162">
    <property type="entry name" value="Resolvase-like_N_sf"/>
</dbReference>
<dbReference type="InterPro" id="IPR050639">
    <property type="entry name" value="SSR_resolvase"/>
</dbReference>
<dbReference type="Pfam" id="PF07508">
    <property type="entry name" value="Recombinase"/>
    <property type="match status" value="1"/>
</dbReference>
<dbReference type="Gene3D" id="3.90.1750.20">
    <property type="entry name" value="Putative Large Serine Recombinase, Chain B, Domain 2"/>
    <property type="match status" value="1"/>
</dbReference>
<dbReference type="PROSITE" id="PS51736">
    <property type="entry name" value="RECOMBINASES_3"/>
    <property type="match status" value="1"/>
</dbReference>
<dbReference type="EMBL" id="SOFG01000016">
    <property type="protein sequence ID" value="TFB85815.1"/>
    <property type="molecule type" value="Genomic_DNA"/>
</dbReference>
<feature type="domain" description="Recombinase" evidence="2">
    <location>
        <begin position="196"/>
        <end position="299"/>
    </location>
</feature>
<dbReference type="InterPro" id="IPR011109">
    <property type="entry name" value="DNA_bind_recombinase_dom"/>
</dbReference>
<dbReference type="InterPro" id="IPR006119">
    <property type="entry name" value="Resolv_N"/>
</dbReference>
<evidence type="ECO:0000313" key="3">
    <source>
        <dbReference type="EMBL" id="TFB85815.1"/>
    </source>
</evidence>
<dbReference type="PANTHER" id="PTHR30461">
    <property type="entry name" value="DNA-INVERTASE FROM LAMBDOID PROPHAGE"/>
    <property type="match status" value="1"/>
</dbReference>
<evidence type="ECO:0000259" key="1">
    <source>
        <dbReference type="PROSITE" id="PS51736"/>
    </source>
</evidence>
<sequence>MRWDNLFDDMTPLHIAIDSIDPTPHNHAQNGTKIPMRPRIGAYARISLDAAGEALGVARQHKALRRMALKNDWEIVANYTDNNLSAFKRNVVRPEFERLLRDLESGLIDGFITYDLDRLARQQSDLDRVIKLYDAKPSLVFSSVTGISNLNTPTGILIANIMVTVANNSSRVGSDRGKFQELQRAEMGKPKKGPRPFGYAADQMTLDPTEGPIVRRMGMEFLSGSSYGEIADALHSANINMRSGKRWYAEGIQILLTRPRNGGLRDFRGQIYKGTWTPIFTPNEWESIQHAVKRRRERFGIVPVYRKYVLTGYLLCGKCGSYLSGMTKRDSKDRPLRTTYQCASSTASYRHQGCGGVCVGSGSLEHFIREAICYRLDTEGVSSMISAAAQETTGVQALILERDRLLARRVSIREDYADGTLSKSDFVSARDRIDGHITRIDRELDAHHRSSFKLGLHAGESVREAWNTRPLGWRRALIDTLIDSITINGSRKLPIYDLDGEKVRFDPNRVDISWKV</sequence>
<comment type="caution">
    <text evidence="3">The sequence shown here is derived from an EMBL/GenBank/DDBJ whole genome shotgun (WGS) entry which is preliminary data.</text>
</comment>
<dbReference type="CDD" id="cd00338">
    <property type="entry name" value="Ser_Recombinase"/>
    <property type="match status" value="1"/>
</dbReference>
<dbReference type="Pfam" id="PF00239">
    <property type="entry name" value="Resolvase"/>
    <property type="match status" value="1"/>
</dbReference>
<protein>
    <submittedName>
        <fullName evidence="3">Recombinase family protein</fullName>
    </submittedName>
</protein>
<evidence type="ECO:0000259" key="2">
    <source>
        <dbReference type="PROSITE" id="PS51737"/>
    </source>
</evidence>
<dbReference type="SMART" id="SM00857">
    <property type="entry name" value="Resolvase"/>
    <property type="match status" value="1"/>
</dbReference>
<feature type="domain" description="Resolvase/invertase-type recombinase catalytic" evidence="1">
    <location>
        <begin position="39"/>
        <end position="190"/>
    </location>
</feature>
<gene>
    <name evidence="3" type="ORF">E3O44_12500</name>
</gene>
<name>A0ABY2ID39_9MICO</name>
<evidence type="ECO:0000313" key="4">
    <source>
        <dbReference type="Proteomes" id="UP000297608"/>
    </source>
</evidence>
<organism evidence="3 4">
    <name type="scientific">Cryobacterium algoricola</name>
    <dbReference type="NCBI Taxonomy" id="1259183"/>
    <lineage>
        <taxon>Bacteria</taxon>
        <taxon>Bacillati</taxon>
        <taxon>Actinomycetota</taxon>
        <taxon>Actinomycetes</taxon>
        <taxon>Micrococcales</taxon>
        <taxon>Microbacteriaceae</taxon>
        <taxon>Cryobacterium</taxon>
    </lineage>
</organism>
<keyword evidence="4" id="KW-1185">Reference proteome</keyword>
<dbReference type="InterPro" id="IPR038109">
    <property type="entry name" value="DNA_bind_recomb_sf"/>
</dbReference>
<proteinExistence type="predicted"/>
<dbReference type="PANTHER" id="PTHR30461:SF23">
    <property type="entry name" value="DNA RECOMBINASE-RELATED"/>
    <property type="match status" value="1"/>
</dbReference>
<accession>A0ABY2ID39</accession>
<reference evidence="3 4" key="1">
    <citation type="submission" date="2019-03" db="EMBL/GenBank/DDBJ databases">
        <title>Genomics of glacier-inhabiting Cryobacterium strains.</title>
        <authorList>
            <person name="Liu Q."/>
            <person name="Xin Y.-H."/>
        </authorList>
    </citation>
    <scope>NUCLEOTIDE SEQUENCE [LARGE SCALE GENOMIC DNA]</scope>
    <source>
        <strain evidence="3 4">MDB2-B</strain>
    </source>
</reference>
<dbReference type="Gene3D" id="3.40.50.1390">
    <property type="entry name" value="Resolvase, N-terminal catalytic domain"/>
    <property type="match status" value="1"/>
</dbReference>
<dbReference type="PROSITE" id="PS51737">
    <property type="entry name" value="RECOMBINASE_DNA_BIND"/>
    <property type="match status" value="1"/>
</dbReference>
<dbReference type="SUPFAM" id="SSF53041">
    <property type="entry name" value="Resolvase-like"/>
    <property type="match status" value="1"/>
</dbReference>
<dbReference type="Proteomes" id="UP000297608">
    <property type="component" value="Unassembled WGS sequence"/>
</dbReference>